<dbReference type="RefSeq" id="WP_369262500.1">
    <property type="nucleotide sequence ID" value="NZ_CP163440.1"/>
</dbReference>
<feature type="signal peptide" evidence="2">
    <location>
        <begin position="1"/>
        <end position="26"/>
    </location>
</feature>
<evidence type="ECO:0008006" key="4">
    <source>
        <dbReference type="Google" id="ProtNLM"/>
    </source>
</evidence>
<sequence length="169" mass="18167">MRRTGVAAVGAVAGCLLLGGCSPAQLSLAAVRLDGDGTPVATVRLCGGDHGSRAELHSWPTDDADASEPATEDTGWWPDYGEQVEVSTATFPLFSPPAAWHTEATGPQRLRPGRTYALDVTGPRSGWSPYDVWVYFTTEDLNRLKPGQVWADSRAMSRDAFDDLVDDKC</sequence>
<dbReference type="AlphaFoldDB" id="A0AB39SHI1"/>
<organism evidence="3">
    <name type="scientific">Streptomyces sp. R35</name>
    <dbReference type="NCBI Taxonomy" id="3238630"/>
    <lineage>
        <taxon>Bacteria</taxon>
        <taxon>Bacillati</taxon>
        <taxon>Actinomycetota</taxon>
        <taxon>Actinomycetes</taxon>
        <taxon>Kitasatosporales</taxon>
        <taxon>Streptomycetaceae</taxon>
        <taxon>Streptomyces</taxon>
    </lineage>
</organism>
<protein>
    <recommendedName>
        <fullName evidence="4">Lipoprotein</fullName>
    </recommendedName>
</protein>
<gene>
    <name evidence="3" type="ORF">AB5J50_35195</name>
</gene>
<evidence type="ECO:0000256" key="2">
    <source>
        <dbReference type="SAM" id="SignalP"/>
    </source>
</evidence>
<evidence type="ECO:0000256" key="1">
    <source>
        <dbReference type="SAM" id="MobiDB-lite"/>
    </source>
</evidence>
<evidence type="ECO:0000313" key="3">
    <source>
        <dbReference type="EMBL" id="XDQ65676.1"/>
    </source>
</evidence>
<keyword evidence="2" id="KW-0732">Signal</keyword>
<accession>A0AB39SHI1</accession>
<feature type="region of interest" description="Disordered" evidence="1">
    <location>
        <begin position="54"/>
        <end position="75"/>
    </location>
</feature>
<name>A0AB39SHI1_9ACTN</name>
<feature type="chain" id="PRO_5044226347" description="Lipoprotein" evidence="2">
    <location>
        <begin position="27"/>
        <end position="169"/>
    </location>
</feature>
<dbReference type="EMBL" id="CP163440">
    <property type="protein sequence ID" value="XDQ65676.1"/>
    <property type="molecule type" value="Genomic_DNA"/>
</dbReference>
<proteinExistence type="predicted"/>
<dbReference type="PROSITE" id="PS51257">
    <property type="entry name" value="PROKAR_LIPOPROTEIN"/>
    <property type="match status" value="1"/>
</dbReference>
<reference evidence="3" key="1">
    <citation type="submission" date="2024-07" db="EMBL/GenBank/DDBJ databases">
        <authorList>
            <person name="Yu S.T."/>
        </authorList>
    </citation>
    <scope>NUCLEOTIDE SEQUENCE</scope>
    <source>
        <strain evidence="3">R35</strain>
    </source>
</reference>